<feature type="compositionally biased region" description="Polar residues" evidence="1">
    <location>
        <begin position="234"/>
        <end position="251"/>
    </location>
</feature>
<feature type="compositionally biased region" description="Polar residues" evidence="1">
    <location>
        <begin position="198"/>
        <end position="214"/>
    </location>
</feature>
<feature type="compositionally biased region" description="Basic and acidic residues" evidence="1">
    <location>
        <begin position="115"/>
        <end position="129"/>
    </location>
</feature>
<dbReference type="AlphaFoldDB" id="A0A6J2YI73"/>
<reference evidence="3" key="1">
    <citation type="submission" date="2025-08" db="UniProtKB">
        <authorList>
            <consortium name="RefSeq"/>
        </authorList>
    </citation>
    <scope>IDENTIFICATION</scope>
    <source>
        <tissue evidence="3">Gonads</tissue>
    </source>
</reference>
<accession>A0A6J2YI73</accession>
<feature type="compositionally biased region" description="Low complexity" evidence="1">
    <location>
        <begin position="260"/>
        <end position="273"/>
    </location>
</feature>
<feature type="compositionally biased region" description="Basic and acidic residues" evidence="1">
    <location>
        <begin position="54"/>
        <end position="70"/>
    </location>
</feature>
<feature type="compositionally biased region" description="Low complexity" evidence="1">
    <location>
        <begin position="325"/>
        <end position="334"/>
    </location>
</feature>
<dbReference type="Proteomes" id="UP000504635">
    <property type="component" value="Unplaced"/>
</dbReference>
<feature type="compositionally biased region" description="Basic and acidic residues" evidence="1">
    <location>
        <begin position="1"/>
        <end position="29"/>
    </location>
</feature>
<feature type="compositionally biased region" description="Polar residues" evidence="1">
    <location>
        <begin position="314"/>
        <end position="324"/>
    </location>
</feature>
<organism evidence="2 3">
    <name type="scientific">Sitophilus oryzae</name>
    <name type="common">Rice weevil</name>
    <name type="synonym">Curculio oryzae</name>
    <dbReference type="NCBI Taxonomy" id="7048"/>
    <lineage>
        <taxon>Eukaryota</taxon>
        <taxon>Metazoa</taxon>
        <taxon>Ecdysozoa</taxon>
        <taxon>Arthropoda</taxon>
        <taxon>Hexapoda</taxon>
        <taxon>Insecta</taxon>
        <taxon>Pterygota</taxon>
        <taxon>Neoptera</taxon>
        <taxon>Endopterygota</taxon>
        <taxon>Coleoptera</taxon>
        <taxon>Polyphaga</taxon>
        <taxon>Cucujiformia</taxon>
        <taxon>Curculionidae</taxon>
        <taxon>Dryophthorinae</taxon>
        <taxon>Sitophilus</taxon>
    </lineage>
</organism>
<dbReference type="InParanoid" id="A0A6J2YI73"/>
<feature type="region of interest" description="Disordered" evidence="1">
    <location>
        <begin position="1"/>
        <end position="87"/>
    </location>
</feature>
<dbReference type="KEGG" id="soy:115887652"/>
<evidence type="ECO:0000313" key="2">
    <source>
        <dbReference type="Proteomes" id="UP000504635"/>
    </source>
</evidence>
<feature type="compositionally biased region" description="Low complexity" evidence="1">
    <location>
        <begin position="344"/>
        <end position="370"/>
    </location>
</feature>
<dbReference type="OrthoDB" id="6784607at2759"/>
<name>A0A6J2YI73_SITOR</name>
<feature type="compositionally biased region" description="Polar residues" evidence="1">
    <location>
        <begin position="274"/>
        <end position="305"/>
    </location>
</feature>
<sequence>MSRSALKDKESIHHSSSRSHSDHRSDKSNHHSVHSPRSKSLNSSDRNKSPHRSHSGDKKASKSNDSHIKEYNNPCVHGPNLYGNVLGPTVDEPILVGLAALLKLCDDSLVRNTHSEHEERLPHIEESIKKPPSIKNVSYSDTKHSESHSIEPSHHHSSKSIEKTPSSSHHDSKISKESKLIEGSKSIKESKSEEKNELTGTESEVEQFNTTPSIEQKEISEEKPSIIQEVPPNSLVSTNPTDHSNHASKSTTHSHDKVPSNNTIVSVSTSTATERSQTVNSAVSTMSTESKNSQTQSNSLKSTEFQTDDDNLNDRSSTQNESCNTDQQSSTHTDSSTDHDLSHLESSSLRSSLKNSSDTSSGSKQSSTSCTCSCPQKHSVPNLCPGKVGICKKTSTSCSSCCVRKHVKACCNCSTGRSTSTSENACKKQMSNESQGDVKVSEVRYAITKITKFCSYTTFEVMKSTKKQPKVMPKCLEGVFVLRNKKCN</sequence>
<evidence type="ECO:0000256" key="1">
    <source>
        <dbReference type="SAM" id="MobiDB-lite"/>
    </source>
</evidence>
<feature type="compositionally biased region" description="Basic and acidic residues" evidence="1">
    <location>
        <begin position="215"/>
        <end position="224"/>
    </location>
</feature>
<gene>
    <name evidence="3" type="primary">LOC115887652</name>
</gene>
<dbReference type="RefSeq" id="XP_030762976.1">
    <property type="nucleotide sequence ID" value="XM_030907116.1"/>
</dbReference>
<feature type="region of interest" description="Disordered" evidence="1">
    <location>
        <begin position="115"/>
        <end position="376"/>
    </location>
</feature>
<proteinExistence type="predicted"/>
<feature type="compositionally biased region" description="Basic and acidic residues" evidence="1">
    <location>
        <begin position="141"/>
        <end position="197"/>
    </location>
</feature>
<dbReference type="GeneID" id="115887652"/>
<protein>
    <submittedName>
        <fullName evidence="3">Suppressor protein SRP40-like</fullName>
    </submittedName>
</protein>
<keyword evidence="2" id="KW-1185">Reference proteome</keyword>
<evidence type="ECO:0000313" key="3">
    <source>
        <dbReference type="RefSeq" id="XP_030762976.1"/>
    </source>
</evidence>